<organism evidence="1 2">
    <name type="scientific">Actinocorallia libanotica</name>
    <dbReference type="NCBI Taxonomy" id="46162"/>
    <lineage>
        <taxon>Bacteria</taxon>
        <taxon>Bacillati</taxon>
        <taxon>Actinomycetota</taxon>
        <taxon>Actinomycetes</taxon>
        <taxon>Streptosporangiales</taxon>
        <taxon>Thermomonosporaceae</taxon>
        <taxon>Actinocorallia</taxon>
    </lineage>
</organism>
<protein>
    <submittedName>
        <fullName evidence="1">Uncharacterized protein</fullName>
    </submittedName>
</protein>
<comment type="caution">
    <text evidence="1">The sequence shown here is derived from an EMBL/GenBank/DDBJ whole genome shotgun (WGS) entry which is preliminary data.</text>
</comment>
<proteinExistence type="predicted"/>
<reference evidence="2" key="1">
    <citation type="journal article" date="2019" name="Int. J. Syst. Evol. Microbiol.">
        <title>The Global Catalogue of Microorganisms (GCM) 10K type strain sequencing project: providing services to taxonomists for standard genome sequencing and annotation.</title>
        <authorList>
            <consortium name="The Broad Institute Genomics Platform"/>
            <consortium name="The Broad Institute Genome Sequencing Center for Infectious Disease"/>
            <person name="Wu L."/>
            <person name="Ma J."/>
        </authorList>
    </citation>
    <scope>NUCLEOTIDE SEQUENCE [LARGE SCALE GENOMIC DNA]</scope>
    <source>
        <strain evidence="2">JCM 10696</strain>
    </source>
</reference>
<dbReference type="Proteomes" id="UP001500665">
    <property type="component" value="Unassembled WGS sequence"/>
</dbReference>
<gene>
    <name evidence="1" type="ORF">GCM10009550_35260</name>
</gene>
<sequence length="63" mass="7061">MAAIPTMMPQIPFRIIMTETKSTTPDAAAWRPFIRHPFHPFLTCLHGFPGGVAVKSEDRDLLP</sequence>
<evidence type="ECO:0000313" key="2">
    <source>
        <dbReference type="Proteomes" id="UP001500665"/>
    </source>
</evidence>
<name>A0ABP4BRX6_9ACTN</name>
<dbReference type="EMBL" id="BAAAHH010000013">
    <property type="protein sequence ID" value="GAA0953372.1"/>
    <property type="molecule type" value="Genomic_DNA"/>
</dbReference>
<evidence type="ECO:0000313" key="1">
    <source>
        <dbReference type="EMBL" id="GAA0953372.1"/>
    </source>
</evidence>
<keyword evidence="2" id="KW-1185">Reference proteome</keyword>
<accession>A0ABP4BRX6</accession>